<organism evidence="4 5">
    <name type="scientific">Bacillus oleivorans</name>
    <dbReference type="NCBI Taxonomy" id="1448271"/>
    <lineage>
        <taxon>Bacteria</taxon>
        <taxon>Bacillati</taxon>
        <taxon>Bacillota</taxon>
        <taxon>Bacilli</taxon>
        <taxon>Bacillales</taxon>
        <taxon>Bacillaceae</taxon>
        <taxon>Bacillus</taxon>
    </lineage>
</organism>
<keyword evidence="5" id="KW-1185">Reference proteome</keyword>
<accession>A0A285CHM4</accession>
<evidence type="ECO:0000313" key="4">
    <source>
        <dbReference type="EMBL" id="SNX67009.1"/>
    </source>
</evidence>
<sequence length="325" mass="36073">MKKLGMIGLTTVSLLIPSSIGLAATDGVCTGNEVTCLQLPENGEWIAEDEAYQFLHGLGVFHGYANGEAQLAQKTTRAQVAATLQRMFQLEIPGSVSPHQNLAGYWAYDVIRAVQEAGWMVYEDGKFQPGKHITSQELAEILAKAAKLNTGDYASIWLPADSEYQDDLAAVLTEKLLPGADDYTIEVTRGDLAVSLYQLYHYMIKKEPGSVISALFSSLKVDQQDEGWKWSFDVVNQTEAKQTVTFSSGMEYDYILYKDGEKIEQFSDGKQFIMIYQEKELAQGDKLHYEGSFQNLEPGNYTLEVWLAAKGVAQAKKTVSFAVEE</sequence>
<reference evidence="4 5" key="1">
    <citation type="submission" date="2017-08" db="EMBL/GenBank/DDBJ databases">
        <authorList>
            <person name="de Groot N.N."/>
        </authorList>
    </citation>
    <scope>NUCLEOTIDE SEQUENCE [LARGE SCALE GENOMIC DNA]</scope>
    <source>
        <strain evidence="4 5">JC228</strain>
    </source>
</reference>
<dbReference type="AlphaFoldDB" id="A0A285CHM4"/>
<dbReference type="EMBL" id="OAOP01000001">
    <property type="protein sequence ID" value="SNX67009.1"/>
    <property type="molecule type" value="Genomic_DNA"/>
</dbReference>
<proteinExistence type="predicted"/>
<evidence type="ECO:0000313" key="5">
    <source>
        <dbReference type="Proteomes" id="UP000219546"/>
    </source>
</evidence>
<gene>
    <name evidence="4" type="ORF">SAMN05877753_101323</name>
</gene>
<dbReference type="InterPro" id="IPR001119">
    <property type="entry name" value="SLH_dom"/>
</dbReference>
<dbReference type="InterPro" id="IPR020481">
    <property type="entry name" value="Intracell_prot_inh_BsuPI"/>
</dbReference>
<name>A0A285CHM4_9BACI</name>
<keyword evidence="1 2" id="KW-0732">Signal</keyword>
<evidence type="ECO:0000259" key="3">
    <source>
        <dbReference type="PROSITE" id="PS51272"/>
    </source>
</evidence>
<dbReference type="PROSITE" id="PS51272">
    <property type="entry name" value="SLH"/>
    <property type="match status" value="1"/>
</dbReference>
<evidence type="ECO:0000256" key="2">
    <source>
        <dbReference type="SAM" id="SignalP"/>
    </source>
</evidence>
<feature type="chain" id="PRO_5013193666" evidence="2">
    <location>
        <begin position="24"/>
        <end position="325"/>
    </location>
</feature>
<dbReference type="Pfam" id="PF12690">
    <property type="entry name" value="BsuPI"/>
    <property type="match status" value="1"/>
</dbReference>
<dbReference type="RefSeq" id="WP_179714134.1">
    <property type="nucleotide sequence ID" value="NZ_JBEPMQ010000003.1"/>
</dbReference>
<dbReference type="InterPro" id="IPR038144">
    <property type="entry name" value="IPI"/>
</dbReference>
<dbReference type="Gene3D" id="2.60.40.2360">
    <property type="entry name" value="Intracellular proteinase inhibitor BsuPI"/>
    <property type="match status" value="1"/>
</dbReference>
<evidence type="ECO:0000256" key="1">
    <source>
        <dbReference type="ARBA" id="ARBA00022729"/>
    </source>
</evidence>
<dbReference type="Proteomes" id="UP000219546">
    <property type="component" value="Unassembled WGS sequence"/>
</dbReference>
<feature type="signal peptide" evidence="2">
    <location>
        <begin position="1"/>
        <end position="23"/>
    </location>
</feature>
<protein>
    <submittedName>
        <fullName evidence="4">Intracellular proteinase inhibitor BsuPI</fullName>
    </submittedName>
</protein>
<feature type="domain" description="SLH" evidence="3">
    <location>
        <begin position="94"/>
        <end position="156"/>
    </location>
</feature>